<dbReference type="NCBIfam" id="TIGR01244">
    <property type="entry name" value="TIGR01244 family sulfur transferase"/>
    <property type="match status" value="1"/>
</dbReference>
<dbReference type="InterPro" id="IPR029021">
    <property type="entry name" value="Prot-tyrosine_phosphatase-like"/>
</dbReference>
<reference evidence="2" key="1">
    <citation type="submission" date="2022-08" db="EMBL/GenBank/DDBJ databases">
        <title>Nisaea acidiphila sp. nov., isolated from a marine algal debris and emended description of the genus Nisaea Urios et al. 2008.</title>
        <authorList>
            <person name="Kwon K."/>
        </authorList>
    </citation>
    <scope>NUCLEOTIDE SEQUENCE</scope>
    <source>
        <strain evidence="2">MEBiC11861</strain>
    </source>
</reference>
<evidence type="ECO:0000259" key="1">
    <source>
        <dbReference type="Pfam" id="PF04273"/>
    </source>
</evidence>
<dbReference type="CDD" id="cd14503">
    <property type="entry name" value="PTP-bact"/>
    <property type="match status" value="1"/>
</dbReference>
<accession>A0A9J7ATB8</accession>
<dbReference type="KEGG" id="naci:NUH88_14445"/>
<evidence type="ECO:0000313" key="2">
    <source>
        <dbReference type="EMBL" id="UUX48605.1"/>
    </source>
</evidence>
<dbReference type="RefSeq" id="WP_257767112.1">
    <property type="nucleotide sequence ID" value="NZ_CP102480.1"/>
</dbReference>
<dbReference type="Proteomes" id="UP001060336">
    <property type="component" value="Chromosome"/>
</dbReference>
<dbReference type="EMBL" id="CP102480">
    <property type="protein sequence ID" value="UUX48605.1"/>
    <property type="molecule type" value="Genomic_DNA"/>
</dbReference>
<dbReference type="GO" id="GO:0016787">
    <property type="term" value="F:hydrolase activity"/>
    <property type="evidence" value="ECO:0007669"/>
    <property type="project" value="InterPro"/>
</dbReference>
<evidence type="ECO:0000313" key="3">
    <source>
        <dbReference type="Proteomes" id="UP001060336"/>
    </source>
</evidence>
<feature type="domain" description="Beta-lactamase hydrolase-like protein phosphatase-like" evidence="1">
    <location>
        <begin position="3"/>
        <end position="109"/>
    </location>
</feature>
<keyword evidence="2" id="KW-0808">Transferase</keyword>
<proteinExistence type="predicted"/>
<dbReference type="GO" id="GO:0016740">
    <property type="term" value="F:transferase activity"/>
    <property type="evidence" value="ECO:0007669"/>
    <property type="project" value="UniProtKB-KW"/>
</dbReference>
<dbReference type="InterPro" id="IPR005939">
    <property type="entry name" value="BLH_phosphatase-like"/>
</dbReference>
<dbReference type="Gene3D" id="3.90.190.10">
    <property type="entry name" value="Protein tyrosine phosphatase superfamily"/>
    <property type="match status" value="1"/>
</dbReference>
<name>A0A9J7ATB8_9PROT</name>
<organism evidence="2 3">
    <name type="scientific">Nisaea acidiphila</name>
    <dbReference type="NCBI Taxonomy" id="1862145"/>
    <lineage>
        <taxon>Bacteria</taxon>
        <taxon>Pseudomonadati</taxon>
        <taxon>Pseudomonadota</taxon>
        <taxon>Alphaproteobacteria</taxon>
        <taxon>Rhodospirillales</taxon>
        <taxon>Thalassobaculaceae</taxon>
        <taxon>Nisaea</taxon>
    </lineage>
</organism>
<protein>
    <submittedName>
        <fullName evidence="2">TIGR01244 family sulfur transferase</fullName>
    </submittedName>
</protein>
<dbReference type="Pfam" id="PF04273">
    <property type="entry name" value="BLH_phosphatase"/>
    <property type="match status" value="1"/>
</dbReference>
<gene>
    <name evidence="2" type="ORF">NUH88_14445</name>
</gene>
<dbReference type="AlphaFoldDB" id="A0A9J7ATB8"/>
<sequence length="146" mass="15477">MNIKMISEKYGVDGQIQPSDMKAVAEAGFKLVINNRPDGEEPGQPPESDLRAAAEAAGLSYQFIPMTLPTLTPDVVLQQHGAIESVEGEVFAFCRSGTRSTILWALSQVCCNGNSVAAVSAAAGEQGYDLSGVEPLLEGYREAMKA</sequence>
<keyword evidence="3" id="KW-1185">Reference proteome</keyword>